<dbReference type="AlphaFoldDB" id="A0A3Q2EF29"/>
<feature type="domain" description="B30.2/SPRY" evidence="4">
    <location>
        <begin position="97"/>
        <end position="292"/>
    </location>
</feature>
<reference evidence="5" key="1">
    <citation type="submission" date="2025-08" db="UniProtKB">
        <authorList>
            <consortium name="Ensembl"/>
        </authorList>
    </citation>
    <scope>IDENTIFICATION</scope>
</reference>
<accession>A0A3Q2EF29</accession>
<organism evidence="5 6">
    <name type="scientific">Cyprinodon variegatus</name>
    <name type="common">Sheepshead minnow</name>
    <dbReference type="NCBI Taxonomy" id="28743"/>
    <lineage>
        <taxon>Eukaryota</taxon>
        <taxon>Metazoa</taxon>
        <taxon>Chordata</taxon>
        <taxon>Craniata</taxon>
        <taxon>Vertebrata</taxon>
        <taxon>Euteleostomi</taxon>
        <taxon>Actinopterygii</taxon>
        <taxon>Neopterygii</taxon>
        <taxon>Teleostei</taxon>
        <taxon>Neoteleostei</taxon>
        <taxon>Acanthomorphata</taxon>
        <taxon>Ovalentaria</taxon>
        <taxon>Atherinomorphae</taxon>
        <taxon>Cyprinodontiformes</taxon>
        <taxon>Cyprinodontidae</taxon>
        <taxon>Cyprinodon</taxon>
    </lineage>
</organism>
<proteinExistence type="predicted"/>
<dbReference type="GO" id="GO:0005737">
    <property type="term" value="C:cytoplasm"/>
    <property type="evidence" value="ECO:0007669"/>
    <property type="project" value="UniProtKB-ARBA"/>
</dbReference>
<protein>
    <recommendedName>
        <fullName evidence="4">B30.2/SPRY domain-containing protein</fullName>
    </recommendedName>
</protein>
<dbReference type="InterPro" id="IPR003879">
    <property type="entry name" value="Butyrophylin_SPRY"/>
</dbReference>
<dbReference type="Proteomes" id="UP000265020">
    <property type="component" value="Unassembled WGS sequence"/>
</dbReference>
<dbReference type="Pfam" id="PF00622">
    <property type="entry name" value="SPRY"/>
    <property type="match status" value="1"/>
</dbReference>
<keyword evidence="2" id="KW-0863">Zinc-finger</keyword>
<dbReference type="CDD" id="cd16040">
    <property type="entry name" value="SPRY_PRY_SNTX"/>
    <property type="match status" value="1"/>
</dbReference>
<dbReference type="SMART" id="SM00449">
    <property type="entry name" value="SPRY"/>
    <property type="match status" value="1"/>
</dbReference>
<dbReference type="InterPro" id="IPR013320">
    <property type="entry name" value="ConA-like_dom_sf"/>
</dbReference>
<evidence type="ECO:0000256" key="1">
    <source>
        <dbReference type="ARBA" id="ARBA00022723"/>
    </source>
</evidence>
<dbReference type="SMART" id="SM00589">
    <property type="entry name" value="PRY"/>
    <property type="match status" value="1"/>
</dbReference>
<reference evidence="5" key="2">
    <citation type="submission" date="2025-09" db="UniProtKB">
        <authorList>
            <consortium name="Ensembl"/>
        </authorList>
    </citation>
    <scope>IDENTIFICATION</scope>
</reference>
<dbReference type="InterPro" id="IPR003877">
    <property type="entry name" value="SPRY_dom"/>
</dbReference>
<sequence length="292" mass="33263">PGTPSRRGSLPALPSCPQGYFEDVTAALSELREKLQDVLRDTWTNISVAITKVDVLQSKPEPCRIIDQNKTRDELDKLNGKLDQLKNMQTTAAVAYCTPLSSEQQTRAWFLRHARKITLNPNTAHKYLELSEGNRKVTMTNENQYYPDHEDRFTRRWQVLSKQRLSGRIYWEVEWSGRGVEIAVAYDEIEREGDTDESTFGLNENSWALCCKSKKYTFSSDGWEEDIDESVPVSSTVGVYLDTKAGILSFYSVFGSKMIFIHQVQAHFDAPLYAGVWLSRSVGTTAEFIQLK</sequence>
<dbReference type="GeneTree" id="ENSGT01150000286922"/>
<dbReference type="InterPro" id="IPR006574">
    <property type="entry name" value="PRY"/>
</dbReference>
<keyword evidence="3" id="KW-0862">Zinc</keyword>
<dbReference type="Pfam" id="PF13765">
    <property type="entry name" value="PRY"/>
    <property type="match status" value="1"/>
</dbReference>
<keyword evidence="1" id="KW-0479">Metal-binding</keyword>
<dbReference type="PANTHER" id="PTHR25465:SF5">
    <property type="entry name" value="E3 UBIQUITIN_ISG15 LIGASE TRIM25-RELATED"/>
    <property type="match status" value="1"/>
</dbReference>
<dbReference type="InterPro" id="IPR051051">
    <property type="entry name" value="E3_ubiq-ligase_TRIM/RNF"/>
</dbReference>
<dbReference type="SUPFAM" id="SSF49899">
    <property type="entry name" value="Concanavalin A-like lectins/glucanases"/>
    <property type="match status" value="1"/>
</dbReference>
<evidence type="ECO:0000313" key="5">
    <source>
        <dbReference type="Ensembl" id="ENSCVAP00000030324.1"/>
    </source>
</evidence>
<dbReference type="PRINTS" id="PR01407">
    <property type="entry name" value="BUTYPHLNCDUF"/>
</dbReference>
<evidence type="ECO:0000313" key="6">
    <source>
        <dbReference type="Proteomes" id="UP000265020"/>
    </source>
</evidence>
<dbReference type="Ensembl" id="ENSCVAT00000031711.1">
    <property type="protein sequence ID" value="ENSCVAP00000030324.1"/>
    <property type="gene ID" value="ENSCVAG00000018765.1"/>
</dbReference>
<evidence type="ECO:0000256" key="3">
    <source>
        <dbReference type="ARBA" id="ARBA00022833"/>
    </source>
</evidence>
<evidence type="ECO:0000259" key="4">
    <source>
        <dbReference type="PROSITE" id="PS50188"/>
    </source>
</evidence>
<dbReference type="PROSITE" id="PS50188">
    <property type="entry name" value="B302_SPRY"/>
    <property type="match status" value="1"/>
</dbReference>
<evidence type="ECO:0000256" key="2">
    <source>
        <dbReference type="ARBA" id="ARBA00022771"/>
    </source>
</evidence>
<name>A0A3Q2EF29_CYPVA</name>
<dbReference type="GO" id="GO:0008270">
    <property type="term" value="F:zinc ion binding"/>
    <property type="evidence" value="ECO:0007669"/>
    <property type="project" value="UniProtKB-KW"/>
</dbReference>
<keyword evidence="6" id="KW-1185">Reference proteome</keyword>
<dbReference type="PANTHER" id="PTHR25465">
    <property type="entry name" value="B-BOX DOMAIN CONTAINING"/>
    <property type="match status" value="1"/>
</dbReference>
<dbReference type="InterPro" id="IPR043136">
    <property type="entry name" value="B30.2/SPRY_sf"/>
</dbReference>
<dbReference type="InterPro" id="IPR001870">
    <property type="entry name" value="B30.2/SPRY"/>
</dbReference>
<dbReference type="Gene3D" id="2.60.120.920">
    <property type="match status" value="1"/>
</dbReference>